<dbReference type="InParanoid" id="A0A672UMV0"/>
<sequence>MGDVKLVTSTRVSKTSLTLSPPVPAEAPAFTLPPRNIRVQLGATARFEGKVRNRDDGAFLHLVLLFLEAA</sequence>
<dbReference type="GeneTree" id="ENSGT00950000183570"/>
<reference evidence="1 2" key="1">
    <citation type="submission" date="2019-11" db="EMBL/GenBank/DDBJ databases">
        <title>Strigops habroptila (kakapo) genome, bStrHab1, primary haplotype, v2.</title>
        <authorList>
            <person name="Jarvis E.D."/>
            <person name="Howard J."/>
            <person name="Rhie A."/>
            <person name="Phillippy A."/>
            <person name="Korlach J."/>
            <person name="Digby A."/>
            <person name="Iorns D."/>
            <person name="Eason D."/>
            <person name="Robertson B."/>
            <person name="Raemaekers T."/>
            <person name="Howe K."/>
            <person name="Lewin H."/>
            <person name="Damas J."/>
            <person name="Hastie A."/>
            <person name="Tracey A."/>
            <person name="Chow W."/>
            <person name="Fedrigo O."/>
        </authorList>
    </citation>
    <scope>NUCLEOTIDE SEQUENCE [LARGE SCALE GENOMIC DNA]</scope>
</reference>
<evidence type="ECO:0000313" key="1">
    <source>
        <dbReference type="Ensembl" id="ENSSHBP00005015392.1"/>
    </source>
</evidence>
<evidence type="ECO:0000313" key="2">
    <source>
        <dbReference type="Proteomes" id="UP000472266"/>
    </source>
</evidence>
<name>A0A672UMV0_STRHB</name>
<dbReference type="Proteomes" id="UP000472266">
    <property type="component" value="Chromosome 6"/>
</dbReference>
<accession>A0A672UMV0</accession>
<dbReference type="Ensembl" id="ENSSHBT00005018445.1">
    <property type="protein sequence ID" value="ENSSHBP00005015392.1"/>
    <property type="gene ID" value="ENSSHBG00005013456.1"/>
</dbReference>
<protein>
    <submittedName>
        <fullName evidence="1">Uncharacterized protein</fullName>
    </submittedName>
</protein>
<proteinExistence type="predicted"/>
<keyword evidence="2" id="KW-1185">Reference proteome</keyword>
<reference evidence="1" key="3">
    <citation type="submission" date="2025-09" db="UniProtKB">
        <authorList>
            <consortium name="Ensembl"/>
        </authorList>
    </citation>
    <scope>IDENTIFICATION</scope>
</reference>
<organism evidence="1 2">
    <name type="scientific">Strigops habroptila</name>
    <name type="common">Kakapo</name>
    <dbReference type="NCBI Taxonomy" id="2489341"/>
    <lineage>
        <taxon>Eukaryota</taxon>
        <taxon>Metazoa</taxon>
        <taxon>Chordata</taxon>
        <taxon>Craniata</taxon>
        <taxon>Vertebrata</taxon>
        <taxon>Euteleostomi</taxon>
        <taxon>Archelosauria</taxon>
        <taxon>Archosauria</taxon>
        <taxon>Dinosauria</taxon>
        <taxon>Saurischia</taxon>
        <taxon>Theropoda</taxon>
        <taxon>Coelurosauria</taxon>
        <taxon>Aves</taxon>
        <taxon>Neognathae</taxon>
        <taxon>Neoaves</taxon>
        <taxon>Telluraves</taxon>
        <taxon>Australaves</taxon>
        <taxon>Psittaciformes</taxon>
        <taxon>Psittacidae</taxon>
        <taxon>Strigops</taxon>
    </lineage>
</organism>
<reference evidence="1" key="2">
    <citation type="submission" date="2025-08" db="UniProtKB">
        <authorList>
            <consortium name="Ensembl"/>
        </authorList>
    </citation>
    <scope>IDENTIFICATION</scope>
</reference>
<dbReference type="AlphaFoldDB" id="A0A672UMV0"/>